<dbReference type="RefSeq" id="WP_126019914.1">
    <property type="nucleotide sequence ID" value="NZ_CP034437.1"/>
</dbReference>
<dbReference type="KEGG" id="palb:EJC50_29775"/>
<organism evidence="1 2">
    <name type="scientific">Paenibacillus albus</name>
    <dbReference type="NCBI Taxonomy" id="2495582"/>
    <lineage>
        <taxon>Bacteria</taxon>
        <taxon>Bacillati</taxon>
        <taxon>Bacillota</taxon>
        <taxon>Bacilli</taxon>
        <taxon>Bacillales</taxon>
        <taxon>Paenibacillaceae</taxon>
        <taxon>Paenibacillus</taxon>
    </lineage>
</organism>
<sequence>MKEEAARLHERTNTWHHKHNTRVAEFHKLHAEQLEQGTNGTSWLARWERFVYTNGKRLIKKVTR</sequence>
<proteinExistence type="predicted"/>
<name>A0A3S9ACE0_9BACL</name>
<dbReference type="Proteomes" id="UP000272528">
    <property type="component" value="Chromosome"/>
</dbReference>
<keyword evidence="2" id="KW-1185">Reference proteome</keyword>
<dbReference type="AlphaFoldDB" id="A0A3S9ACE0"/>
<evidence type="ECO:0000313" key="1">
    <source>
        <dbReference type="EMBL" id="AZN43413.1"/>
    </source>
</evidence>
<reference evidence="2" key="1">
    <citation type="submission" date="2018-12" db="EMBL/GenBank/DDBJ databases">
        <title>Genome sequence of Peanibacillus sp.</title>
        <authorList>
            <person name="Subramani G."/>
            <person name="Srinivasan S."/>
            <person name="Kim M.K."/>
        </authorList>
    </citation>
    <scope>NUCLEOTIDE SEQUENCE [LARGE SCALE GENOMIC DNA]</scope>
    <source>
        <strain evidence="2">18JY67-1</strain>
    </source>
</reference>
<dbReference type="EMBL" id="CP034437">
    <property type="protein sequence ID" value="AZN43413.1"/>
    <property type="molecule type" value="Genomic_DNA"/>
</dbReference>
<evidence type="ECO:0000313" key="2">
    <source>
        <dbReference type="Proteomes" id="UP000272528"/>
    </source>
</evidence>
<protein>
    <submittedName>
        <fullName evidence="1">Uncharacterized protein</fullName>
    </submittedName>
</protein>
<dbReference type="OrthoDB" id="2937691at2"/>
<gene>
    <name evidence="1" type="ORF">EJC50_29775</name>
</gene>
<accession>A0A3S9ACE0</accession>